<protein>
    <recommendedName>
        <fullName evidence="5">Dephospho-CoA kinase</fullName>
    </recommendedName>
</protein>
<keyword evidence="1" id="KW-0547">Nucleotide-binding</keyword>
<dbReference type="HAMAP" id="MF_00376">
    <property type="entry name" value="Dephospho_CoA_kinase"/>
    <property type="match status" value="1"/>
</dbReference>
<gene>
    <name evidence="4" type="ORF">g.21792</name>
</gene>
<feature type="compositionally biased region" description="Gly residues" evidence="3">
    <location>
        <begin position="1"/>
        <end position="12"/>
    </location>
</feature>
<dbReference type="GO" id="GO:0015937">
    <property type="term" value="P:coenzyme A biosynthetic process"/>
    <property type="evidence" value="ECO:0007669"/>
    <property type="project" value="InterPro"/>
</dbReference>
<dbReference type="PANTHER" id="PTHR10695">
    <property type="entry name" value="DEPHOSPHO-COA KINASE-RELATED"/>
    <property type="match status" value="1"/>
</dbReference>
<dbReference type="PANTHER" id="PTHR10695:SF46">
    <property type="entry name" value="BIFUNCTIONAL COENZYME A SYNTHASE-RELATED"/>
    <property type="match status" value="1"/>
</dbReference>
<evidence type="ECO:0000256" key="1">
    <source>
        <dbReference type="ARBA" id="ARBA00022741"/>
    </source>
</evidence>
<evidence type="ECO:0008006" key="5">
    <source>
        <dbReference type="Google" id="ProtNLM"/>
    </source>
</evidence>
<name>A0A1D2A0J9_AUXPR</name>
<sequence>MQQWRGLGGGKGRCCPPGRGKVGRLGSTHLRRLSSCQSHPMDHASAPLVVGLTGGIGMGKSTVSRMLEQRNVPVLDADQMVHELYAAGGLAVEPIGAAFPTAVTGGAVDRTALSACVVGNPAALRQLEDIVHPLVQAQRSLGLRRAAEWGAEAVVLDIPLLFETGAEADCDLTVAVSAPPHIQRRRVLSRKGMSPEKLASLLARQLPDAERCRKANVVIDTGCSLKETEKSIDELVSTFPSRTRKAYSKVSTDAG</sequence>
<dbReference type="GO" id="GO:0004140">
    <property type="term" value="F:dephospho-CoA kinase activity"/>
    <property type="evidence" value="ECO:0007669"/>
    <property type="project" value="InterPro"/>
</dbReference>
<evidence type="ECO:0000256" key="3">
    <source>
        <dbReference type="SAM" id="MobiDB-lite"/>
    </source>
</evidence>
<dbReference type="GO" id="GO:0005524">
    <property type="term" value="F:ATP binding"/>
    <property type="evidence" value="ECO:0007669"/>
    <property type="project" value="UniProtKB-KW"/>
</dbReference>
<dbReference type="SUPFAM" id="SSF52540">
    <property type="entry name" value="P-loop containing nucleoside triphosphate hydrolases"/>
    <property type="match status" value="1"/>
</dbReference>
<dbReference type="InterPro" id="IPR027417">
    <property type="entry name" value="P-loop_NTPase"/>
</dbReference>
<dbReference type="AlphaFoldDB" id="A0A1D2A0J9"/>
<dbReference type="Pfam" id="PF01121">
    <property type="entry name" value="CoaE"/>
    <property type="match status" value="1"/>
</dbReference>
<evidence type="ECO:0000256" key="2">
    <source>
        <dbReference type="ARBA" id="ARBA00022840"/>
    </source>
</evidence>
<dbReference type="CDD" id="cd02022">
    <property type="entry name" value="DPCK"/>
    <property type="match status" value="1"/>
</dbReference>
<accession>A0A1D2A0J9</accession>
<dbReference type="EMBL" id="GDKF01005914">
    <property type="protein sequence ID" value="JAT72708.1"/>
    <property type="molecule type" value="Transcribed_RNA"/>
</dbReference>
<evidence type="ECO:0000313" key="4">
    <source>
        <dbReference type="EMBL" id="JAT72708.1"/>
    </source>
</evidence>
<keyword evidence="2" id="KW-0067">ATP-binding</keyword>
<feature type="region of interest" description="Disordered" evidence="3">
    <location>
        <begin position="1"/>
        <end position="20"/>
    </location>
</feature>
<dbReference type="InterPro" id="IPR001977">
    <property type="entry name" value="Depp_CoAkinase"/>
</dbReference>
<dbReference type="Gene3D" id="3.40.50.300">
    <property type="entry name" value="P-loop containing nucleotide triphosphate hydrolases"/>
    <property type="match status" value="1"/>
</dbReference>
<dbReference type="PROSITE" id="PS51219">
    <property type="entry name" value="DPCK"/>
    <property type="match status" value="1"/>
</dbReference>
<dbReference type="NCBIfam" id="TIGR00152">
    <property type="entry name" value="dephospho-CoA kinase"/>
    <property type="match status" value="1"/>
</dbReference>
<reference evidence="4" key="1">
    <citation type="submission" date="2015-08" db="EMBL/GenBank/DDBJ databases">
        <authorList>
            <person name="Babu N.S."/>
            <person name="Beckwith C.J."/>
            <person name="Beseler K.G."/>
            <person name="Brison A."/>
            <person name="Carone J.V."/>
            <person name="Caskin T.P."/>
            <person name="Diamond M."/>
            <person name="Durham M.E."/>
            <person name="Foxe J.M."/>
            <person name="Go M."/>
            <person name="Henderson B.A."/>
            <person name="Jones I.B."/>
            <person name="McGettigan J.A."/>
            <person name="Micheletti S.J."/>
            <person name="Nasrallah M.E."/>
            <person name="Ortiz D."/>
            <person name="Piller C.R."/>
            <person name="Privatt S.R."/>
            <person name="Schneider S.L."/>
            <person name="Sharp S."/>
            <person name="Smith T.C."/>
            <person name="Stanton J.D."/>
            <person name="Ullery H.E."/>
            <person name="Wilson R.J."/>
            <person name="Serrano M.G."/>
            <person name="Buck G."/>
            <person name="Lee V."/>
            <person name="Wang Y."/>
            <person name="Carvalho R."/>
            <person name="Voegtly L."/>
            <person name="Shi R."/>
            <person name="Duckworth R."/>
            <person name="Johnson A."/>
            <person name="Loviza R."/>
            <person name="Walstead R."/>
            <person name="Shah Z."/>
            <person name="Kiflezghi M."/>
            <person name="Wade K."/>
            <person name="Ball S.L."/>
            <person name="Bradley K.W."/>
            <person name="Asai D.J."/>
            <person name="Bowman C.A."/>
            <person name="Russell D.A."/>
            <person name="Pope W.H."/>
            <person name="Jacobs-Sera D."/>
            <person name="Hendrix R.W."/>
            <person name="Hatfull G.F."/>
        </authorList>
    </citation>
    <scope>NUCLEOTIDE SEQUENCE</scope>
</reference>
<organism evidence="4">
    <name type="scientific">Auxenochlorella protothecoides</name>
    <name type="common">Green microalga</name>
    <name type="synonym">Chlorella protothecoides</name>
    <dbReference type="NCBI Taxonomy" id="3075"/>
    <lineage>
        <taxon>Eukaryota</taxon>
        <taxon>Viridiplantae</taxon>
        <taxon>Chlorophyta</taxon>
        <taxon>core chlorophytes</taxon>
        <taxon>Trebouxiophyceae</taxon>
        <taxon>Chlorellales</taxon>
        <taxon>Chlorellaceae</taxon>
        <taxon>Auxenochlorella</taxon>
    </lineage>
</organism>
<proteinExistence type="inferred from homology"/>